<keyword evidence="5 8" id="KW-1133">Transmembrane helix</keyword>
<evidence type="ECO:0000256" key="9">
    <source>
        <dbReference type="SAM" id="MobiDB-lite"/>
    </source>
</evidence>
<sequence>MIKQQQDQPVVTMVKRGSSRFDPLPTTDDSDPALLSHRSIEGNSGGGGGPNWTIAPTQSERLDGQNGLDANTSYSPKGEESQRLAVVNKPIIKPSNGGSDSVHRTDINEHEDDDEDEDEALLCGLGPCFSPAWLQPLASKQMFLAVFCLACVLQGMFYTYFVSVLTTIEKLFQIQSKTTGIIMSATEMGQIGGALLLTYYGGQGHRPKWIGWGMVLFGASAALCSLPHFLFWRTKPNTGSSSSLSSMLSPDLHGGLNLVGTMDPSAVPGPQQLEMDLICRQVENANLTLGPQISELERNEQCAKSSEQQAISRTTTVVLAFFFLSLLGIGMGRTAVETLGIPYMDDNVANRESPTYFAINIGVKILGPVFGFVLGSLCTSIYVDPLVEPDVTPKDPRWIGAWWLGMIFVASTILLASFSMFAFPRRLPRKGRQAAQRKKQINGKMLPSIAKSKTEQTVASAMRSKNPSLKDFPKAIRRLLKNDILLFRTASSVLHILPVAGLYTFLPKYLESQFRMAAHTANMISGIGGIGVMGIGIFFSGVFIRLKKPSPKFVAAWIALTALLYAIGMALLMLLGCPMNDFSGLEQTDSGMTIKIPCNRTCECDSSVFAPICTSTGETYFSACHAGCANLTHVGNQIGNSTYSNCECLDVGVTATSGYCHLECNNYIWYIGIFSLFVLIHSTSEVGSMLLTLRCVHAKDKAMALGLIQFAIGLFANVPCPIIYGAVVDSACFVWEKTCGEQGACWLYDAKTFRVSFHGTTGALMLCAFFVDLVVWYKADKITFPEDEAPPSVEMEQLAPSAPLAVQYESTL</sequence>
<feature type="transmembrane region" description="Helical" evidence="8">
    <location>
        <begin position="181"/>
        <end position="202"/>
    </location>
</feature>
<feature type="transmembrane region" description="Helical" evidence="8">
    <location>
        <begin position="526"/>
        <end position="546"/>
    </location>
</feature>
<evidence type="ECO:0000256" key="6">
    <source>
        <dbReference type="ARBA" id="ARBA00023136"/>
    </source>
</evidence>
<evidence type="ECO:0000256" key="1">
    <source>
        <dbReference type="ARBA" id="ARBA00004651"/>
    </source>
</evidence>
<gene>
    <name evidence="11" type="ORF">DGAL_LOCUS3966</name>
</gene>
<evidence type="ECO:0000256" key="4">
    <source>
        <dbReference type="ARBA" id="ARBA00022692"/>
    </source>
</evidence>
<keyword evidence="8" id="KW-0813">Transport</keyword>
<dbReference type="Proteomes" id="UP000789390">
    <property type="component" value="Unassembled WGS sequence"/>
</dbReference>
<comment type="subcellular location">
    <subcellularLocation>
        <location evidence="1 8">Cell membrane</location>
        <topology evidence="1 8">Multi-pass membrane protein</topology>
    </subcellularLocation>
</comment>
<dbReference type="Pfam" id="PF03137">
    <property type="entry name" value="OATP"/>
    <property type="match status" value="1"/>
</dbReference>
<name>A0A8J2RGF3_9CRUS</name>
<keyword evidence="4 8" id="KW-0812">Transmembrane</keyword>
<feature type="transmembrane region" description="Helical" evidence="8">
    <location>
        <begin position="667"/>
        <end position="691"/>
    </location>
</feature>
<feature type="transmembrane region" description="Helical" evidence="8">
    <location>
        <begin position="553"/>
        <end position="575"/>
    </location>
</feature>
<feature type="transmembrane region" description="Helical" evidence="8">
    <location>
        <begin position="142"/>
        <end position="161"/>
    </location>
</feature>
<evidence type="ECO:0000313" key="12">
    <source>
        <dbReference type="Proteomes" id="UP000789390"/>
    </source>
</evidence>
<feature type="transmembrane region" description="Helical" evidence="8">
    <location>
        <begin position="485"/>
        <end position="506"/>
    </location>
</feature>
<protein>
    <recommendedName>
        <fullName evidence="8">Solute carrier organic anion transporter family member</fullName>
    </recommendedName>
</protein>
<dbReference type="Gene3D" id="1.20.1250.20">
    <property type="entry name" value="MFS general substrate transporter like domains"/>
    <property type="match status" value="2"/>
</dbReference>
<dbReference type="PANTHER" id="PTHR11388:SF159">
    <property type="entry name" value="SOLUTE CARRIER ORGANIC ANION TRANSPORTER FAMILY MEMBER 74D"/>
    <property type="match status" value="1"/>
</dbReference>
<dbReference type="PANTHER" id="PTHR11388">
    <property type="entry name" value="ORGANIC ANION TRANSPORTER"/>
    <property type="match status" value="1"/>
</dbReference>
<feature type="domain" description="Kazal-like" evidence="10">
    <location>
        <begin position="592"/>
        <end position="650"/>
    </location>
</feature>
<dbReference type="GO" id="GO:0016323">
    <property type="term" value="C:basolateral plasma membrane"/>
    <property type="evidence" value="ECO:0007669"/>
    <property type="project" value="TreeGrafter"/>
</dbReference>
<dbReference type="EMBL" id="CAKKLH010000063">
    <property type="protein sequence ID" value="CAH0101628.1"/>
    <property type="molecule type" value="Genomic_DNA"/>
</dbReference>
<dbReference type="InterPro" id="IPR004156">
    <property type="entry name" value="OATP"/>
</dbReference>
<dbReference type="CDD" id="cd17336">
    <property type="entry name" value="MFS_SLCO_OATP"/>
    <property type="match status" value="1"/>
</dbReference>
<dbReference type="GO" id="GO:0043252">
    <property type="term" value="P:sodium-independent organic anion transport"/>
    <property type="evidence" value="ECO:0007669"/>
    <property type="project" value="TreeGrafter"/>
</dbReference>
<organism evidence="11 12">
    <name type="scientific">Daphnia galeata</name>
    <dbReference type="NCBI Taxonomy" id="27404"/>
    <lineage>
        <taxon>Eukaryota</taxon>
        <taxon>Metazoa</taxon>
        <taxon>Ecdysozoa</taxon>
        <taxon>Arthropoda</taxon>
        <taxon>Crustacea</taxon>
        <taxon>Branchiopoda</taxon>
        <taxon>Diplostraca</taxon>
        <taxon>Cladocera</taxon>
        <taxon>Anomopoda</taxon>
        <taxon>Daphniidae</taxon>
        <taxon>Daphnia</taxon>
    </lineage>
</organism>
<feature type="transmembrane region" description="Helical" evidence="8">
    <location>
        <begin position="757"/>
        <end position="777"/>
    </location>
</feature>
<evidence type="ECO:0000256" key="2">
    <source>
        <dbReference type="ARBA" id="ARBA00009657"/>
    </source>
</evidence>
<dbReference type="SUPFAM" id="SSF100895">
    <property type="entry name" value="Kazal-type serine protease inhibitors"/>
    <property type="match status" value="1"/>
</dbReference>
<comment type="similarity">
    <text evidence="2 8">Belongs to the organo anion transporter (TC 2.A.60) family.</text>
</comment>
<dbReference type="NCBIfam" id="TIGR00805">
    <property type="entry name" value="oat"/>
    <property type="match status" value="1"/>
</dbReference>
<evidence type="ECO:0000259" key="10">
    <source>
        <dbReference type="PROSITE" id="PS51465"/>
    </source>
</evidence>
<dbReference type="SUPFAM" id="SSF103473">
    <property type="entry name" value="MFS general substrate transporter"/>
    <property type="match status" value="1"/>
</dbReference>
<reference evidence="11" key="1">
    <citation type="submission" date="2021-11" db="EMBL/GenBank/DDBJ databases">
        <authorList>
            <person name="Schell T."/>
        </authorList>
    </citation>
    <scope>NUCLEOTIDE SEQUENCE</scope>
    <source>
        <strain evidence="11">M5</strain>
    </source>
</reference>
<keyword evidence="3" id="KW-1003">Cell membrane</keyword>
<keyword evidence="6 8" id="KW-0472">Membrane</keyword>
<evidence type="ECO:0000256" key="3">
    <source>
        <dbReference type="ARBA" id="ARBA00022475"/>
    </source>
</evidence>
<feature type="region of interest" description="Disordered" evidence="9">
    <location>
        <begin position="1"/>
        <end position="116"/>
    </location>
</feature>
<accession>A0A8J2RGF3</accession>
<feature type="transmembrane region" description="Helical" evidence="8">
    <location>
        <begin position="209"/>
        <end position="232"/>
    </location>
</feature>
<keyword evidence="12" id="KW-1185">Reference proteome</keyword>
<keyword evidence="7" id="KW-1015">Disulfide bond</keyword>
<dbReference type="PROSITE" id="PS51465">
    <property type="entry name" value="KAZAL_2"/>
    <property type="match status" value="1"/>
</dbReference>
<comment type="caution">
    <text evidence="11">The sequence shown here is derived from an EMBL/GenBank/DDBJ whole genome shotgun (WGS) entry which is preliminary data.</text>
</comment>
<dbReference type="GO" id="GO:0006811">
    <property type="term" value="P:monoatomic ion transport"/>
    <property type="evidence" value="ECO:0007669"/>
    <property type="project" value="UniProtKB-KW"/>
</dbReference>
<proteinExistence type="inferred from homology"/>
<dbReference type="OrthoDB" id="5062115at2759"/>
<feature type="transmembrane region" description="Helical" evidence="8">
    <location>
        <begin position="357"/>
        <end position="382"/>
    </location>
</feature>
<dbReference type="AlphaFoldDB" id="A0A8J2RGF3"/>
<evidence type="ECO:0000313" key="11">
    <source>
        <dbReference type="EMBL" id="CAH0101628.1"/>
    </source>
</evidence>
<dbReference type="GO" id="GO:0015347">
    <property type="term" value="F:sodium-independent organic anion transmembrane transporter activity"/>
    <property type="evidence" value="ECO:0007669"/>
    <property type="project" value="TreeGrafter"/>
</dbReference>
<feature type="transmembrane region" description="Helical" evidence="8">
    <location>
        <begin position="317"/>
        <end position="336"/>
    </location>
</feature>
<dbReference type="InterPro" id="IPR036259">
    <property type="entry name" value="MFS_trans_sf"/>
</dbReference>
<feature type="transmembrane region" description="Helical" evidence="8">
    <location>
        <begin position="703"/>
        <end position="727"/>
    </location>
</feature>
<evidence type="ECO:0000256" key="7">
    <source>
        <dbReference type="ARBA" id="ARBA00023157"/>
    </source>
</evidence>
<keyword evidence="8" id="KW-0406">Ion transport</keyword>
<dbReference type="InterPro" id="IPR036058">
    <property type="entry name" value="Kazal_dom_sf"/>
</dbReference>
<dbReference type="Pfam" id="PF07648">
    <property type="entry name" value="Kazal_2"/>
    <property type="match status" value="1"/>
</dbReference>
<feature type="transmembrane region" description="Helical" evidence="8">
    <location>
        <begin position="402"/>
        <end position="423"/>
    </location>
</feature>
<dbReference type="InterPro" id="IPR002350">
    <property type="entry name" value="Kazal_dom"/>
</dbReference>
<evidence type="ECO:0000256" key="5">
    <source>
        <dbReference type="ARBA" id="ARBA00022989"/>
    </source>
</evidence>
<evidence type="ECO:0000256" key="8">
    <source>
        <dbReference type="RuleBase" id="RU362056"/>
    </source>
</evidence>